<evidence type="ECO:0000313" key="5">
    <source>
        <dbReference type="EMBL" id="RFM36843.1"/>
    </source>
</evidence>
<keyword evidence="1" id="KW-0805">Transcription regulation</keyword>
<dbReference type="EMBL" id="QTJV01000001">
    <property type="protein sequence ID" value="RFM36843.1"/>
    <property type="molecule type" value="Genomic_DNA"/>
</dbReference>
<dbReference type="PROSITE" id="PS01124">
    <property type="entry name" value="HTH_ARAC_FAMILY_2"/>
    <property type="match status" value="1"/>
</dbReference>
<keyword evidence="6" id="KW-1185">Reference proteome</keyword>
<dbReference type="GO" id="GO:0003700">
    <property type="term" value="F:DNA-binding transcription factor activity"/>
    <property type="evidence" value="ECO:0007669"/>
    <property type="project" value="InterPro"/>
</dbReference>
<dbReference type="Pfam" id="PF12833">
    <property type="entry name" value="HTH_18"/>
    <property type="match status" value="1"/>
</dbReference>
<dbReference type="AlphaFoldDB" id="A0A3E1P9J3"/>
<evidence type="ECO:0000256" key="1">
    <source>
        <dbReference type="ARBA" id="ARBA00023015"/>
    </source>
</evidence>
<dbReference type="SMART" id="SM00342">
    <property type="entry name" value="HTH_ARAC"/>
    <property type="match status" value="1"/>
</dbReference>
<dbReference type="Gene3D" id="1.10.10.60">
    <property type="entry name" value="Homeodomain-like"/>
    <property type="match status" value="1"/>
</dbReference>
<evidence type="ECO:0000256" key="3">
    <source>
        <dbReference type="ARBA" id="ARBA00023163"/>
    </source>
</evidence>
<gene>
    <name evidence="5" type="ORF">DXN04_04910</name>
</gene>
<evidence type="ECO:0000313" key="6">
    <source>
        <dbReference type="Proteomes" id="UP000261174"/>
    </source>
</evidence>
<accession>A0A3E1P9J3</accession>
<dbReference type="OrthoDB" id="1096411at2"/>
<dbReference type="InterPro" id="IPR009057">
    <property type="entry name" value="Homeodomain-like_sf"/>
</dbReference>
<reference evidence="5 6" key="1">
    <citation type="submission" date="2018-08" db="EMBL/GenBank/DDBJ databases">
        <title>Chitinophaga sp. K20C18050901, a novel bacterium isolated from forest soil.</title>
        <authorList>
            <person name="Wang C."/>
        </authorList>
    </citation>
    <scope>NUCLEOTIDE SEQUENCE [LARGE SCALE GENOMIC DNA]</scope>
    <source>
        <strain evidence="5 6">K20C18050901</strain>
    </source>
</reference>
<dbReference type="RefSeq" id="WP_116852162.1">
    <property type="nucleotide sequence ID" value="NZ_QTJV01000001.1"/>
</dbReference>
<evidence type="ECO:0000259" key="4">
    <source>
        <dbReference type="PROSITE" id="PS01124"/>
    </source>
</evidence>
<keyword evidence="3" id="KW-0804">Transcription</keyword>
<comment type="caution">
    <text evidence="5">The sequence shown here is derived from an EMBL/GenBank/DDBJ whole genome shotgun (WGS) entry which is preliminary data.</text>
</comment>
<dbReference type="Proteomes" id="UP000261174">
    <property type="component" value="Unassembled WGS sequence"/>
</dbReference>
<sequence length="291" mass="33459">MAASKKIKSLQFDNKLPIGIEIIPVNKRYIEESLHLTTPHRASFYCVLWVIDGMPTHLIDFVPITISPDSFLFVAKDRIQFFDQTTSFKSKVLLFTDASLGENPQFLFRTPLFTTFDSSKHCILKASSQLKEYWHMIERECTTPGDKHQPLLLKNHLSNFLLQAERELHAGLPPEDGTSPHQEIFYQFRTLLETHFRKQAPVTFYANQLNISGKVLAHATEKLSGKTPKQLINERVLLEAKRLLIYEKEAGKNIGYTLGFLDPTNFAKFFRKHTGETPANFRKHHYPGKGQ</sequence>
<keyword evidence="2" id="KW-0238">DNA-binding</keyword>
<protein>
    <submittedName>
        <fullName evidence="5">Helix-turn-helix domain-containing protein</fullName>
    </submittedName>
</protein>
<name>A0A3E1P9J3_9BACT</name>
<dbReference type="SUPFAM" id="SSF46689">
    <property type="entry name" value="Homeodomain-like"/>
    <property type="match status" value="1"/>
</dbReference>
<dbReference type="InterPro" id="IPR018060">
    <property type="entry name" value="HTH_AraC"/>
</dbReference>
<dbReference type="PANTHER" id="PTHR43280">
    <property type="entry name" value="ARAC-FAMILY TRANSCRIPTIONAL REGULATOR"/>
    <property type="match status" value="1"/>
</dbReference>
<evidence type="ECO:0000256" key="2">
    <source>
        <dbReference type="ARBA" id="ARBA00023125"/>
    </source>
</evidence>
<organism evidence="5 6">
    <name type="scientific">Chitinophaga silvisoli</name>
    <dbReference type="NCBI Taxonomy" id="2291814"/>
    <lineage>
        <taxon>Bacteria</taxon>
        <taxon>Pseudomonadati</taxon>
        <taxon>Bacteroidota</taxon>
        <taxon>Chitinophagia</taxon>
        <taxon>Chitinophagales</taxon>
        <taxon>Chitinophagaceae</taxon>
        <taxon>Chitinophaga</taxon>
    </lineage>
</organism>
<dbReference type="PANTHER" id="PTHR43280:SF32">
    <property type="entry name" value="TRANSCRIPTIONAL REGULATORY PROTEIN"/>
    <property type="match status" value="1"/>
</dbReference>
<dbReference type="GO" id="GO:0043565">
    <property type="term" value="F:sequence-specific DNA binding"/>
    <property type="evidence" value="ECO:0007669"/>
    <property type="project" value="InterPro"/>
</dbReference>
<proteinExistence type="predicted"/>
<feature type="domain" description="HTH araC/xylS-type" evidence="4">
    <location>
        <begin position="186"/>
        <end position="284"/>
    </location>
</feature>